<organism evidence="1 2">
    <name type="scientific">Zosterops borbonicus</name>
    <dbReference type="NCBI Taxonomy" id="364589"/>
    <lineage>
        <taxon>Eukaryota</taxon>
        <taxon>Metazoa</taxon>
        <taxon>Chordata</taxon>
        <taxon>Craniata</taxon>
        <taxon>Vertebrata</taxon>
        <taxon>Euteleostomi</taxon>
        <taxon>Archelosauria</taxon>
        <taxon>Archosauria</taxon>
        <taxon>Dinosauria</taxon>
        <taxon>Saurischia</taxon>
        <taxon>Theropoda</taxon>
        <taxon>Coelurosauria</taxon>
        <taxon>Aves</taxon>
        <taxon>Neognathae</taxon>
        <taxon>Neoaves</taxon>
        <taxon>Telluraves</taxon>
        <taxon>Australaves</taxon>
        <taxon>Passeriformes</taxon>
        <taxon>Sylvioidea</taxon>
        <taxon>Zosteropidae</taxon>
        <taxon>Zosterops</taxon>
    </lineage>
</organism>
<evidence type="ECO:0000313" key="2">
    <source>
        <dbReference type="Proteomes" id="UP000796761"/>
    </source>
</evidence>
<comment type="caution">
    <text evidence="1">The sequence shown here is derived from an EMBL/GenBank/DDBJ whole genome shotgun (WGS) entry which is preliminary data.</text>
</comment>
<keyword evidence="2" id="KW-1185">Reference proteome</keyword>
<dbReference type="Proteomes" id="UP000796761">
    <property type="component" value="Unassembled WGS sequence"/>
</dbReference>
<name>A0A8K1G1S4_9PASS</name>
<sequence length="76" mass="8515">MEEGRQVLHLERKNPRHQQRLGVTCWSSSEEKELGVLMDNRLSIAKSHAAKKAYGSVLVAKKANGILRYIGKTIPS</sequence>
<accession>A0A8K1G1S4</accession>
<gene>
    <name evidence="1" type="ORF">HGM15179_016984</name>
</gene>
<reference evidence="1" key="1">
    <citation type="submission" date="2019-04" db="EMBL/GenBank/DDBJ databases">
        <title>Genome assembly of Zosterops borbonicus 15179.</title>
        <authorList>
            <person name="Leroy T."/>
            <person name="Anselmetti Y."/>
            <person name="Tilak M.-K."/>
            <person name="Nabholz B."/>
        </authorList>
    </citation>
    <scope>NUCLEOTIDE SEQUENCE</scope>
    <source>
        <strain evidence="1">HGM_15179</strain>
        <tissue evidence="1">Muscle</tissue>
    </source>
</reference>
<evidence type="ECO:0000313" key="1">
    <source>
        <dbReference type="EMBL" id="TRZ10122.1"/>
    </source>
</evidence>
<proteinExistence type="predicted"/>
<dbReference type="EMBL" id="SWJQ01000932">
    <property type="protein sequence ID" value="TRZ10122.1"/>
    <property type="molecule type" value="Genomic_DNA"/>
</dbReference>
<protein>
    <submittedName>
        <fullName evidence="1">Uncharacterized protein</fullName>
    </submittedName>
</protein>
<dbReference type="AlphaFoldDB" id="A0A8K1G1S4"/>